<evidence type="ECO:0000313" key="7">
    <source>
        <dbReference type="EMBL" id="EIE22760.1"/>
    </source>
</evidence>
<accession>I0YWJ1</accession>
<keyword evidence="4 6" id="KW-0804">Transcription</keyword>
<dbReference type="EMBL" id="AGSI01000009">
    <property type="protein sequence ID" value="EIE22760.1"/>
    <property type="molecule type" value="Genomic_DNA"/>
</dbReference>
<dbReference type="Gene3D" id="3.10.450.580">
    <property type="entry name" value="Mediator complex, subunit Med6"/>
    <property type="match status" value="1"/>
</dbReference>
<dbReference type="KEGG" id="csl:COCSUDRAFT_16273"/>
<keyword evidence="6" id="KW-0010">Activator</keyword>
<dbReference type="GeneID" id="17040747"/>
<dbReference type="InterPro" id="IPR007018">
    <property type="entry name" value="Mediator_Med6"/>
</dbReference>
<evidence type="ECO:0000256" key="1">
    <source>
        <dbReference type="ARBA" id="ARBA00004123"/>
    </source>
</evidence>
<keyword evidence="8" id="KW-1185">Reference proteome</keyword>
<dbReference type="GO" id="GO:0003712">
    <property type="term" value="F:transcription coregulator activity"/>
    <property type="evidence" value="ECO:0007669"/>
    <property type="project" value="InterPro"/>
</dbReference>
<comment type="caution">
    <text evidence="7">The sequence shown here is derived from an EMBL/GenBank/DDBJ whole genome shotgun (WGS) entry which is preliminary data.</text>
</comment>
<dbReference type="OrthoDB" id="344220at2759"/>
<evidence type="ECO:0000256" key="3">
    <source>
        <dbReference type="ARBA" id="ARBA00023015"/>
    </source>
</evidence>
<proteinExistence type="inferred from homology"/>
<dbReference type="Proteomes" id="UP000007264">
    <property type="component" value="Unassembled WGS sequence"/>
</dbReference>
<dbReference type="eggNOG" id="KOG3169">
    <property type="taxonomic scope" value="Eukaryota"/>
</dbReference>
<evidence type="ECO:0000256" key="5">
    <source>
        <dbReference type="ARBA" id="ARBA00023242"/>
    </source>
</evidence>
<dbReference type="Pfam" id="PF04934">
    <property type="entry name" value="Med6"/>
    <property type="match status" value="1"/>
</dbReference>
<dbReference type="AlphaFoldDB" id="I0YWJ1"/>
<keyword evidence="5 6" id="KW-0539">Nucleus</keyword>
<reference evidence="7 8" key="1">
    <citation type="journal article" date="2012" name="Genome Biol.">
        <title>The genome of the polar eukaryotic microalga coccomyxa subellipsoidea reveals traits of cold adaptation.</title>
        <authorList>
            <person name="Blanc G."/>
            <person name="Agarkova I."/>
            <person name="Grimwood J."/>
            <person name="Kuo A."/>
            <person name="Brueggeman A."/>
            <person name="Dunigan D."/>
            <person name="Gurnon J."/>
            <person name="Ladunga I."/>
            <person name="Lindquist E."/>
            <person name="Lucas S."/>
            <person name="Pangilinan J."/>
            <person name="Proschold T."/>
            <person name="Salamov A."/>
            <person name="Schmutz J."/>
            <person name="Weeks D."/>
            <person name="Yamada T."/>
            <person name="Claverie J.M."/>
            <person name="Grigoriev I."/>
            <person name="Van Etten J."/>
            <person name="Lomsadze A."/>
            <person name="Borodovsky M."/>
        </authorList>
    </citation>
    <scope>NUCLEOTIDE SEQUENCE [LARGE SCALE GENOMIC DNA]</scope>
    <source>
        <strain evidence="7 8">C-169</strain>
    </source>
</reference>
<comment type="function">
    <text evidence="6">Component of the Mediator complex, a coactivator involved in the regulated transcription of nearly all RNA polymerase II-dependent genes. Mediator functions as a bridge to convey information from gene-specific regulatory proteins to the basal RNA polymerase II transcription machinery. Mediator is recruited to promoters by direct interactions with regulatory proteins and serves as a scaffold for the assembly of a functional preinitiation complex with RNA polymerase II and the general transcription factors.</text>
</comment>
<organism evidence="7 8">
    <name type="scientific">Coccomyxa subellipsoidea (strain C-169)</name>
    <name type="common">Green microalga</name>
    <dbReference type="NCBI Taxonomy" id="574566"/>
    <lineage>
        <taxon>Eukaryota</taxon>
        <taxon>Viridiplantae</taxon>
        <taxon>Chlorophyta</taxon>
        <taxon>core chlorophytes</taxon>
        <taxon>Trebouxiophyceae</taxon>
        <taxon>Trebouxiophyceae incertae sedis</taxon>
        <taxon>Coccomyxaceae</taxon>
        <taxon>Coccomyxa</taxon>
        <taxon>Coccomyxa subellipsoidea</taxon>
    </lineage>
</organism>
<gene>
    <name evidence="6" type="primary">MED6</name>
    <name evidence="7" type="ORF">COCSUDRAFT_16273</name>
</gene>
<comment type="similarity">
    <text evidence="2 6">Belongs to the Mediator complex subunit 6 family.</text>
</comment>
<dbReference type="GO" id="GO:0006357">
    <property type="term" value="P:regulation of transcription by RNA polymerase II"/>
    <property type="evidence" value="ECO:0007669"/>
    <property type="project" value="InterPro"/>
</dbReference>
<dbReference type="PANTHER" id="PTHR13104">
    <property type="entry name" value="MED-6-RELATED"/>
    <property type="match status" value="1"/>
</dbReference>
<comment type="subcellular location">
    <subcellularLocation>
        <location evidence="1 6">Nucleus</location>
    </subcellularLocation>
</comment>
<evidence type="ECO:0000256" key="4">
    <source>
        <dbReference type="ARBA" id="ARBA00023163"/>
    </source>
</evidence>
<evidence type="ECO:0000256" key="2">
    <source>
        <dbReference type="ARBA" id="ARBA00007526"/>
    </source>
</evidence>
<protein>
    <recommendedName>
        <fullName evidence="6">Mediator of RNA polymerase II transcription subunit 6</fullName>
    </recommendedName>
    <alternativeName>
        <fullName evidence="6">Mediator complex subunit 6</fullName>
    </alternativeName>
</protein>
<evidence type="ECO:0000256" key="6">
    <source>
        <dbReference type="RuleBase" id="RU364143"/>
    </source>
</evidence>
<dbReference type="InterPro" id="IPR038566">
    <property type="entry name" value="Mediator_Med6_sf"/>
</dbReference>
<sequence length="189" mass="21371">MAEKIVDENFADELAQTTWRDDAWLAFYPLNVFTALDYFALSPFYDRGCNNELAKLQGGGLTAPVMTCHCARSTLPPGVEYELQDAQEPHLFIIRKQHRSGPKTTATLQFYYILDGNVYQAPSLHAALSSRIVRHPSSYYFTLTFLVKLFYARLCQPHAMLKTVCGRRADACTMCAQRSISCKATWIPS</sequence>
<dbReference type="RefSeq" id="XP_005647304.1">
    <property type="nucleotide sequence ID" value="XM_005647247.1"/>
</dbReference>
<evidence type="ECO:0000313" key="8">
    <source>
        <dbReference type="Proteomes" id="UP000007264"/>
    </source>
</evidence>
<name>I0YWJ1_COCSC</name>
<dbReference type="GO" id="GO:0016592">
    <property type="term" value="C:mediator complex"/>
    <property type="evidence" value="ECO:0007669"/>
    <property type="project" value="InterPro"/>
</dbReference>
<keyword evidence="3 6" id="KW-0805">Transcription regulation</keyword>
<comment type="subunit">
    <text evidence="6">Component of the Mediator complex.</text>
</comment>
<dbReference type="STRING" id="574566.I0YWJ1"/>